<accession>A0A232EGZ0</accession>
<dbReference type="InterPro" id="IPR051487">
    <property type="entry name" value="Ser/Thr_Proteases_Immune/Dev"/>
</dbReference>
<dbReference type="PRINTS" id="PR00722">
    <property type="entry name" value="CHYMOTRYPSIN"/>
</dbReference>
<comment type="similarity">
    <text evidence="2">Belongs to the peptidase S1 family. CLIP subfamily.</text>
</comment>
<dbReference type="EMBL" id="NNAY01004636">
    <property type="protein sequence ID" value="OXU17626.1"/>
    <property type="molecule type" value="Genomic_DNA"/>
</dbReference>
<dbReference type="InterPro" id="IPR009003">
    <property type="entry name" value="Peptidase_S1_PA"/>
</dbReference>
<dbReference type="Proteomes" id="UP000215335">
    <property type="component" value="Unassembled WGS sequence"/>
</dbReference>
<gene>
    <name evidence="5" type="ORF">TSAR_002433</name>
</gene>
<dbReference type="OrthoDB" id="6656697at2759"/>
<dbReference type="GO" id="GO:0006508">
    <property type="term" value="P:proteolysis"/>
    <property type="evidence" value="ECO:0007669"/>
    <property type="project" value="InterPro"/>
</dbReference>
<keyword evidence="6" id="KW-1185">Reference proteome</keyword>
<name>A0A232EGZ0_9HYME</name>
<dbReference type="Gene3D" id="2.40.10.10">
    <property type="entry name" value="Trypsin-like serine proteases"/>
    <property type="match status" value="1"/>
</dbReference>
<dbReference type="PANTHER" id="PTHR24256">
    <property type="entry name" value="TRYPTASE-RELATED"/>
    <property type="match status" value="1"/>
</dbReference>
<dbReference type="InterPro" id="IPR001254">
    <property type="entry name" value="Trypsin_dom"/>
</dbReference>
<keyword evidence="1" id="KW-1015">Disulfide bond</keyword>
<evidence type="ECO:0000256" key="2">
    <source>
        <dbReference type="ARBA" id="ARBA00024195"/>
    </source>
</evidence>
<sequence length="371" mass="39195">MFRLTVILAVCCHWTGVRGQFENGIVFTNGDNSIGTVYPTQSAAITTTIANQKCTCVLAGTCPTGGNGIDIRIVNNAFDVQITKISQGPPQTPCPAGYVSCCSPGNQNQVDGTCGIRKITPTQQPVVGQASFGAYPWQAALLNSQQAYLGSGVLLDATHVLTAAHKVAAFVNNPTGMLIRLGEWNARSNSEPLDPVTVNVVRITLHPQFNANNLENDLAIITLNGYVNIPSYANVNTACKPTTAPVTGRRCYVAGWGKNLFGPNGSYQSILKEVDVPILDNTDCENRLKQTRLGAAFVLNRVSFMCAGGEAGKDACTGDGGAPLVCQKASGQWEVVGIVAWGIGCATPGVPGVYTNVFNFLPWINTVVATL</sequence>
<evidence type="ECO:0000313" key="6">
    <source>
        <dbReference type="Proteomes" id="UP000215335"/>
    </source>
</evidence>
<dbReference type="InterPro" id="IPR001314">
    <property type="entry name" value="Peptidase_S1A"/>
</dbReference>
<dbReference type="SUPFAM" id="SSF50494">
    <property type="entry name" value="Trypsin-like serine proteases"/>
    <property type="match status" value="1"/>
</dbReference>
<dbReference type="Pfam" id="PF00089">
    <property type="entry name" value="Trypsin"/>
    <property type="match status" value="1"/>
</dbReference>
<evidence type="ECO:0000313" key="5">
    <source>
        <dbReference type="EMBL" id="OXU17626.1"/>
    </source>
</evidence>
<dbReference type="CDD" id="cd00190">
    <property type="entry name" value="Tryp_SPc"/>
    <property type="match status" value="1"/>
</dbReference>
<protein>
    <recommendedName>
        <fullName evidence="4">Peptidase S1 domain-containing protein</fullName>
    </recommendedName>
</protein>
<dbReference type="GO" id="GO:0004252">
    <property type="term" value="F:serine-type endopeptidase activity"/>
    <property type="evidence" value="ECO:0007669"/>
    <property type="project" value="InterPro"/>
</dbReference>
<proteinExistence type="inferred from homology"/>
<dbReference type="InterPro" id="IPR043504">
    <property type="entry name" value="Peptidase_S1_PA_chymotrypsin"/>
</dbReference>
<feature type="chain" id="PRO_5012308278" description="Peptidase S1 domain-containing protein" evidence="3">
    <location>
        <begin position="20"/>
        <end position="371"/>
    </location>
</feature>
<dbReference type="SMART" id="SM00020">
    <property type="entry name" value="Tryp_SPc"/>
    <property type="match status" value="1"/>
</dbReference>
<comment type="caution">
    <text evidence="5">The sequence shown here is derived from an EMBL/GenBank/DDBJ whole genome shotgun (WGS) entry which is preliminary data.</text>
</comment>
<organism evidence="5 6">
    <name type="scientific">Trichomalopsis sarcophagae</name>
    <dbReference type="NCBI Taxonomy" id="543379"/>
    <lineage>
        <taxon>Eukaryota</taxon>
        <taxon>Metazoa</taxon>
        <taxon>Ecdysozoa</taxon>
        <taxon>Arthropoda</taxon>
        <taxon>Hexapoda</taxon>
        <taxon>Insecta</taxon>
        <taxon>Pterygota</taxon>
        <taxon>Neoptera</taxon>
        <taxon>Endopterygota</taxon>
        <taxon>Hymenoptera</taxon>
        <taxon>Apocrita</taxon>
        <taxon>Proctotrupomorpha</taxon>
        <taxon>Chalcidoidea</taxon>
        <taxon>Pteromalidae</taxon>
        <taxon>Pteromalinae</taxon>
        <taxon>Trichomalopsis</taxon>
    </lineage>
</organism>
<dbReference type="STRING" id="543379.A0A232EGZ0"/>
<dbReference type="PROSITE" id="PS50240">
    <property type="entry name" value="TRYPSIN_DOM"/>
    <property type="match status" value="1"/>
</dbReference>
<dbReference type="AlphaFoldDB" id="A0A232EGZ0"/>
<feature type="signal peptide" evidence="3">
    <location>
        <begin position="1"/>
        <end position="19"/>
    </location>
</feature>
<reference evidence="5 6" key="1">
    <citation type="journal article" date="2017" name="Curr. Biol.">
        <title>The Evolution of Venom by Co-option of Single-Copy Genes.</title>
        <authorList>
            <person name="Martinson E.O."/>
            <person name="Mrinalini"/>
            <person name="Kelkar Y.D."/>
            <person name="Chang C.H."/>
            <person name="Werren J.H."/>
        </authorList>
    </citation>
    <scope>NUCLEOTIDE SEQUENCE [LARGE SCALE GENOMIC DNA]</scope>
    <source>
        <strain evidence="5 6">Alberta</strain>
        <tissue evidence="5">Whole body</tissue>
    </source>
</reference>
<dbReference type="FunFam" id="2.40.10.10:FF:000002">
    <property type="entry name" value="Transmembrane protease serine"/>
    <property type="match status" value="1"/>
</dbReference>
<evidence type="ECO:0000256" key="3">
    <source>
        <dbReference type="SAM" id="SignalP"/>
    </source>
</evidence>
<feature type="domain" description="Peptidase S1" evidence="4">
    <location>
        <begin position="126"/>
        <end position="369"/>
    </location>
</feature>
<keyword evidence="3" id="KW-0732">Signal</keyword>
<evidence type="ECO:0000256" key="1">
    <source>
        <dbReference type="ARBA" id="ARBA00023157"/>
    </source>
</evidence>
<evidence type="ECO:0000259" key="4">
    <source>
        <dbReference type="PROSITE" id="PS50240"/>
    </source>
</evidence>